<dbReference type="CDD" id="cd06849">
    <property type="entry name" value="lipoyl_domain"/>
    <property type="match status" value="1"/>
</dbReference>
<dbReference type="InterPro" id="IPR023213">
    <property type="entry name" value="CAT-like_dom_sf"/>
</dbReference>
<dbReference type="PROSITE" id="PS51826">
    <property type="entry name" value="PSBD"/>
    <property type="match status" value="1"/>
</dbReference>
<comment type="function">
    <text evidence="6">The pyruvate dehydrogenase complex catalyzes the overall conversion of pyruvate to acetyl-CoA and CO(2).</text>
</comment>
<evidence type="ECO:0000313" key="12">
    <source>
        <dbReference type="Proteomes" id="UP000663854"/>
    </source>
</evidence>
<organism evidence="10 12">
    <name type="scientific">Rotaria sordida</name>
    <dbReference type="NCBI Taxonomy" id="392033"/>
    <lineage>
        <taxon>Eukaryota</taxon>
        <taxon>Metazoa</taxon>
        <taxon>Spiralia</taxon>
        <taxon>Gnathifera</taxon>
        <taxon>Rotifera</taxon>
        <taxon>Eurotatoria</taxon>
        <taxon>Bdelloidea</taxon>
        <taxon>Philodinida</taxon>
        <taxon>Philodinidae</taxon>
        <taxon>Rotaria</taxon>
    </lineage>
</organism>
<accession>A0A813R9C0</accession>
<gene>
    <name evidence="11" type="ORF">JXQ802_LOCUS31017</name>
    <name evidence="10" type="ORF">PYM288_LOCUS3602</name>
</gene>
<dbReference type="EMBL" id="CAJNOL010001290">
    <property type="protein sequence ID" value="CAF1330192.1"/>
    <property type="molecule type" value="Genomic_DNA"/>
</dbReference>
<dbReference type="InterPro" id="IPR006257">
    <property type="entry name" value="LAT1"/>
</dbReference>
<dbReference type="Gene3D" id="2.40.50.100">
    <property type="match status" value="1"/>
</dbReference>
<evidence type="ECO:0000256" key="7">
    <source>
        <dbReference type="SAM" id="MobiDB-lite"/>
    </source>
</evidence>
<feature type="region of interest" description="Disordered" evidence="7">
    <location>
        <begin position="182"/>
        <end position="242"/>
    </location>
</feature>
<feature type="compositionally biased region" description="Low complexity" evidence="7">
    <location>
        <begin position="214"/>
        <end position="238"/>
    </location>
</feature>
<feature type="domain" description="Peripheral subunit-binding (PSBD)" evidence="9">
    <location>
        <begin position="246"/>
        <end position="283"/>
    </location>
</feature>
<evidence type="ECO:0000256" key="2">
    <source>
        <dbReference type="ARBA" id="ARBA00022679"/>
    </source>
</evidence>
<dbReference type="AlphaFoldDB" id="A0A813R9C0"/>
<evidence type="ECO:0000256" key="5">
    <source>
        <dbReference type="ARBA" id="ARBA00023315"/>
    </source>
</evidence>
<dbReference type="InterPro" id="IPR004167">
    <property type="entry name" value="PSBD"/>
</dbReference>
<reference evidence="10" key="1">
    <citation type="submission" date="2021-02" db="EMBL/GenBank/DDBJ databases">
        <authorList>
            <person name="Nowell W R."/>
        </authorList>
    </citation>
    <scope>NUCLEOTIDE SEQUENCE</scope>
</reference>
<evidence type="ECO:0000256" key="4">
    <source>
        <dbReference type="ARBA" id="ARBA00022946"/>
    </source>
</evidence>
<dbReference type="Gene3D" id="4.10.320.10">
    <property type="entry name" value="E3-binding domain"/>
    <property type="match status" value="1"/>
</dbReference>
<dbReference type="SUPFAM" id="SSF51230">
    <property type="entry name" value="Single hybrid motif"/>
    <property type="match status" value="1"/>
</dbReference>
<comment type="catalytic activity">
    <reaction evidence="6">
        <text>N(6)-[(R)-dihydrolipoyl]-L-lysyl-[protein] + acetyl-CoA = N(6)-[(R)-S(8)-acetyldihydrolipoyl]-L-lysyl-[protein] + CoA</text>
        <dbReference type="Rhea" id="RHEA:17017"/>
        <dbReference type="Rhea" id="RHEA-COMP:10475"/>
        <dbReference type="Rhea" id="RHEA-COMP:10478"/>
        <dbReference type="ChEBI" id="CHEBI:57287"/>
        <dbReference type="ChEBI" id="CHEBI:57288"/>
        <dbReference type="ChEBI" id="CHEBI:83100"/>
        <dbReference type="ChEBI" id="CHEBI:83111"/>
        <dbReference type="EC" id="2.3.1.12"/>
    </reaction>
</comment>
<dbReference type="Pfam" id="PF00364">
    <property type="entry name" value="Biotin_lipoyl"/>
    <property type="match status" value="1"/>
</dbReference>
<dbReference type="Proteomes" id="UP000663854">
    <property type="component" value="Unassembled WGS sequence"/>
</dbReference>
<dbReference type="InterPro" id="IPR003016">
    <property type="entry name" value="2-oxoA_DH_lipoyl-BS"/>
</dbReference>
<comment type="similarity">
    <text evidence="1 6">Belongs to the 2-oxoacid dehydrogenase family.</text>
</comment>
<dbReference type="GO" id="GO:0005739">
    <property type="term" value="C:mitochondrion"/>
    <property type="evidence" value="ECO:0007669"/>
    <property type="project" value="UniProtKB-SubCell"/>
</dbReference>
<evidence type="ECO:0000313" key="10">
    <source>
        <dbReference type="EMBL" id="CAF0780739.1"/>
    </source>
</evidence>
<evidence type="ECO:0000259" key="9">
    <source>
        <dbReference type="PROSITE" id="PS51826"/>
    </source>
</evidence>
<evidence type="ECO:0000313" key="11">
    <source>
        <dbReference type="EMBL" id="CAF1330192.1"/>
    </source>
</evidence>
<feature type="domain" description="Lipoyl-binding" evidence="8">
    <location>
        <begin position="90"/>
        <end position="166"/>
    </location>
</feature>
<comment type="subcellular location">
    <subcellularLocation>
        <location evidence="6">Mitochondrion</location>
    </subcellularLocation>
</comment>
<comment type="cofactor">
    <cofactor evidence="6">
        <name>(R)-lipoate</name>
        <dbReference type="ChEBI" id="CHEBI:83088"/>
    </cofactor>
    <text evidence="6">Binds 1 lipoyl cofactor covalently.</text>
</comment>
<dbReference type="GO" id="GO:0045254">
    <property type="term" value="C:pyruvate dehydrogenase complex"/>
    <property type="evidence" value="ECO:0007669"/>
    <property type="project" value="UniProtKB-UniRule"/>
</dbReference>
<dbReference type="Pfam" id="PF00198">
    <property type="entry name" value="2-oxoacid_dh"/>
    <property type="match status" value="1"/>
</dbReference>
<dbReference type="PANTHER" id="PTHR23151:SF90">
    <property type="entry name" value="DIHYDROLIPOYLLYSINE-RESIDUE ACETYLTRANSFERASE COMPONENT OF PYRUVATE DEHYDROGENASE COMPLEX, MITOCHONDRIAL-RELATED"/>
    <property type="match status" value="1"/>
</dbReference>
<dbReference type="SUPFAM" id="SSF47005">
    <property type="entry name" value="Peripheral subunit-binding domain of 2-oxo acid dehydrogenase complex"/>
    <property type="match status" value="1"/>
</dbReference>
<evidence type="ECO:0000256" key="6">
    <source>
        <dbReference type="RuleBase" id="RU361137"/>
    </source>
</evidence>
<dbReference type="EC" id="2.3.1.12" evidence="6"/>
<keyword evidence="5 6" id="KW-0012">Acyltransferase</keyword>
<dbReference type="GO" id="GO:0006086">
    <property type="term" value="P:pyruvate decarboxylation to acetyl-CoA"/>
    <property type="evidence" value="ECO:0007669"/>
    <property type="project" value="InterPro"/>
</dbReference>
<dbReference type="InterPro" id="IPR011053">
    <property type="entry name" value="Single_hybrid_motif"/>
</dbReference>
<dbReference type="GO" id="GO:0004742">
    <property type="term" value="F:dihydrolipoyllysine-residue acetyltransferase activity"/>
    <property type="evidence" value="ECO:0007669"/>
    <property type="project" value="UniProtKB-UniRule"/>
</dbReference>
<dbReference type="SUPFAM" id="SSF52777">
    <property type="entry name" value="CoA-dependent acyltransferases"/>
    <property type="match status" value="1"/>
</dbReference>
<feature type="compositionally biased region" description="Basic and acidic residues" evidence="7">
    <location>
        <begin position="182"/>
        <end position="193"/>
    </location>
</feature>
<dbReference type="Gene3D" id="3.30.559.10">
    <property type="entry name" value="Chloramphenicol acetyltransferase-like domain"/>
    <property type="match status" value="1"/>
</dbReference>
<evidence type="ECO:0000313" key="13">
    <source>
        <dbReference type="Proteomes" id="UP000663870"/>
    </source>
</evidence>
<dbReference type="EMBL" id="CAJNOH010000029">
    <property type="protein sequence ID" value="CAF0780739.1"/>
    <property type="molecule type" value="Genomic_DNA"/>
</dbReference>
<sequence>MQSTRLFITAQRFSSTWKINYSLKRYITTLNATNIHRTNLNLNNSSLSLVDSNRSLCMNAWLLSLSRNDIATIRQHQSIRYASSDSLPSHKKIALPALSPTMESGTLRSWAKQEGDKISEGDILAEIETDKATLGFESIDEGYLAKIIIPAGSKDIPVGKLCAVIVENQEDIAAFKDYKGEDAGTAAEKKSSDEQTTSPKKTEKKEKEKESTKPSDSTSKTEQQTTSTTKTKTTTTSSSKKDGQVFASPFARKLAEEKGVDLELVQGTGPNGRVIAEDIEKFIKEGGAKVAAKKEKDKQAVPTKAAKKETAARAGGYDEQQVSELRAENARRVVESKSTIPHYYLAIDVDVNEILKLREKLNDMLTSKSKDPKDKSRGITINDFIIKAAALACKKRPEANSIWMEKSIRQYETVDINVAINTDAGVLLTPILYNVDQKGLSTINQELSQLSKKANDGNLSDNELEMGTFTVSNLGMYGVTNFSAVIYPQQSAILAIGGIETKIIPAQDSPKGFRQSSILNVTLSCDHRVIDGAIGAQWLQEFKQLLENPGSMIL</sequence>
<dbReference type="PROSITE" id="PS50968">
    <property type="entry name" value="BIOTINYL_LIPOYL"/>
    <property type="match status" value="1"/>
</dbReference>
<keyword evidence="2 6" id="KW-0808">Transferase</keyword>
<proteinExistence type="inferred from homology"/>
<dbReference type="Proteomes" id="UP000663870">
    <property type="component" value="Unassembled WGS sequence"/>
</dbReference>
<name>A0A813R9C0_9BILA</name>
<keyword evidence="4" id="KW-0809">Transit peptide</keyword>
<dbReference type="InterPro" id="IPR000089">
    <property type="entry name" value="Biotin_lipoyl"/>
</dbReference>
<feature type="compositionally biased region" description="Basic and acidic residues" evidence="7">
    <location>
        <begin position="200"/>
        <end position="213"/>
    </location>
</feature>
<evidence type="ECO:0000259" key="8">
    <source>
        <dbReference type="PROSITE" id="PS50968"/>
    </source>
</evidence>
<comment type="caution">
    <text evidence="10">The sequence shown here is derived from an EMBL/GenBank/DDBJ whole genome shotgun (WGS) entry which is preliminary data.</text>
</comment>
<dbReference type="InterPro" id="IPR045257">
    <property type="entry name" value="E2/Pdx1"/>
</dbReference>
<dbReference type="InterPro" id="IPR036625">
    <property type="entry name" value="E3-bd_dom_sf"/>
</dbReference>
<dbReference type="Pfam" id="PF02817">
    <property type="entry name" value="E3_binding"/>
    <property type="match status" value="1"/>
</dbReference>
<protein>
    <recommendedName>
        <fullName evidence="6">Acetyltransferase component of pyruvate dehydrogenase complex</fullName>
        <ecNumber evidence="6">2.3.1.12</ecNumber>
    </recommendedName>
</protein>
<feature type="region of interest" description="Disordered" evidence="7">
    <location>
        <begin position="294"/>
        <end position="317"/>
    </location>
</feature>
<keyword evidence="13" id="KW-1185">Reference proteome</keyword>
<dbReference type="NCBIfam" id="TIGR01349">
    <property type="entry name" value="PDHac_trf_mito"/>
    <property type="match status" value="1"/>
</dbReference>
<dbReference type="InterPro" id="IPR001078">
    <property type="entry name" value="2-oxoacid_DH_actylTfrase"/>
</dbReference>
<dbReference type="FunFam" id="2.40.50.100:FF:000010">
    <property type="entry name" value="Acetyltransferase component of pyruvate dehydrogenase complex"/>
    <property type="match status" value="1"/>
</dbReference>
<evidence type="ECO:0000256" key="1">
    <source>
        <dbReference type="ARBA" id="ARBA00007317"/>
    </source>
</evidence>
<dbReference type="PANTHER" id="PTHR23151">
    <property type="entry name" value="DIHYDROLIPOAMIDE ACETYL/SUCCINYL-TRANSFERASE-RELATED"/>
    <property type="match status" value="1"/>
</dbReference>
<keyword evidence="3 6" id="KW-0450">Lipoyl</keyword>
<dbReference type="PROSITE" id="PS00189">
    <property type="entry name" value="LIPOYL"/>
    <property type="match status" value="1"/>
</dbReference>
<evidence type="ECO:0000256" key="3">
    <source>
        <dbReference type="ARBA" id="ARBA00022823"/>
    </source>
</evidence>